<dbReference type="PANTHER" id="PTHR43479">
    <property type="entry name" value="ACREF/ENVCD OPERON REPRESSOR-RELATED"/>
    <property type="match status" value="1"/>
</dbReference>
<evidence type="ECO:0000313" key="6">
    <source>
        <dbReference type="EMBL" id="ABI67529.1"/>
    </source>
</evidence>
<keyword evidence="7" id="KW-1185">Reference proteome</keyword>
<dbReference type="DNASU" id="4281326"/>
<evidence type="ECO:0000256" key="4">
    <source>
        <dbReference type="PROSITE-ProRule" id="PRU00335"/>
    </source>
</evidence>
<dbReference type="GO" id="GO:0003677">
    <property type="term" value="F:DNA binding"/>
    <property type="evidence" value="ECO:0007669"/>
    <property type="project" value="UniProtKB-UniRule"/>
</dbReference>
<dbReference type="OrthoDB" id="9812993at2"/>
<dbReference type="FunFam" id="1.10.10.60:FF:000141">
    <property type="entry name" value="TetR family transcriptional regulator"/>
    <property type="match status" value="1"/>
</dbReference>
<protein>
    <submittedName>
        <fullName evidence="6">Putative transcriptional regulator, TetR family</fullName>
    </submittedName>
</protein>
<dbReference type="PRINTS" id="PR00455">
    <property type="entry name" value="HTHTETR"/>
</dbReference>
<dbReference type="PROSITE" id="PS50977">
    <property type="entry name" value="HTH_TETR_2"/>
    <property type="match status" value="1"/>
</dbReference>
<dbReference type="STRING" id="335541.Swol_0177"/>
<dbReference type="SUPFAM" id="SSF46689">
    <property type="entry name" value="Homeodomain-like"/>
    <property type="match status" value="1"/>
</dbReference>
<dbReference type="EMBL" id="CP000448">
    <property type="protein sequence ID" value="ABI67529.1"/>
    <property type="molecule type" value="Genomic_DNA"/>
</dbReference>
<dbReference type="Gene3D" id="1.10.10.60">
    <property type="entry name" value="Homeodomain-like"/>
    <property type="match status" value="1"/>
</dbReference>
<feature type="domain" description="HTH tetR-type" evidence="5">
    <location>
        <begin position="3"/>
        <end position="63"/>
    </location>
</feature>
<dbReference type="AlphaFoldDB" id="Q0B0H5"/>
<proteinExistence type="predicted"/>
<dbReference type="RefSeq" id="WP_011639639.1">
    <property type="nucleotide sequence ID" value="NC_008346.1"/>
</dbReference>
<gene>
    <name evidence="6" type="ordered locus">Swol_0177</name>
</gene>
<dbReference type="InterPro" id="IPR009057">
    <property type="entry name" value="Homeodomain-like_sf"/>
</dbReference>
<keyword evidence="1" id="KW-0805">Transcription regulation</keyword>
<dbReference type="InterPro" id="IPR041490">
    <property type="entry name" value="KstR2_TetR_C"/>
</dbReference>
<dbReference type="HOGENOM" id="CLU_069356_12_2_9"/>
<reference evidence="7" key="1">
    <citation type="journal article" date="2010" name="Environ. Microbiol.">
        <title>The genome of Syntrophomonas wolfei: new insights into syntrophic metabolism and biohydrogen production.</title>
        <authorList>
            <person name="Sieber J.R."/>
            <person name="Sims D.R."/>
            <person name="Han C."/>
            <person name="Kim E."/>
            <person name="Lykidis A."/>
            <person name="Lapidus A.L."/>
            <person name="McDonnald E."/>
            <person name="Rohlin L."/>
            <person name="Culley D.E."/>
            <person name="Gunsalus R."/>
            <person name="McInerney M.J."/>
        </authorList>
    </citation>
    <scope>NUCLEOTIDE SEQUENCE [LARGE SCALE GENOMIC DNA]</scope>
    <source>
        <strain evidence="7">DSM 2245B / Goettingen</strain>
    </source>
</reference>
<evidence type="ECO:0000259" key="5">
    <source>
        <dbReference type="PROSITE" id="PS50977"/>
    </source>
</evidence>
<evidence type="ECO:0000256" key="1">
    <source>
        <dbReference type="ARBA" id="ARBA00023015"/>
    </source>
</evidence>
<dbReference type="InterPro" id="IPR036271">
    <property type="entry name" value="Tet_transcr_reg_TetR-rel_C_sf"/>
</dbReference>
<dbReference type="SUPFAM" id="SSF48498">
    <property type="entry name" value="Tetracyclin repressor-like, C-terminal domain"/>
    <property type="match status" value="1"/>
</dbReference>
<dbReference type="InterPro" id="IPR001647">
    <property type="entry name" value="HTH_TetR"/>
</dbReference>
<dbReference type="Pfam" id="PF17932">
    <property type="entry name" value="TetR_C_24"/>
    <property type="match status" value="1"/>
</dbReference>
<keyword evidence="3" id="KW-0804">Transcription</keyword>
<dbReference type="Pfam" id="PF00440">
    <property type="entry name" value="TetR_N"/>
    <property type="match status" value="1"/>
</dbReference>
<dbReference type="PANTHER" id="PTHR43479:SF11">
    <property type="entry name" value="ACREF_ENVCD OPERON REPRESSOR-RELATED"/>
    <property type="match status" value="1"/>
</dbReference>
<dbReference type="InterPro" id="IPR050624">
    <property type="entry name" value="HTH-type_Tx_Regulator"/>
</dbReference>
<accession>Q0B0H5</accession>
<dbReference type="Gene3D" id="1.10.357.10">
    <property type="entry name" value="Tetracycline Repressor, domain 2"/>
    <property type="match status" value="1"/>
</dbReference>
<dbReference type="Proteomes" id="UP000001968">
    <property type="component" value="Chromosome"/>
</dbReference>
<feature type="DNA-binding region" description="H-T-H motif" evidence="4">
    <location>
        <begin position="26"/>
        <end position="45"/>
    </location>
</feature>
<evidence type="ECO:0000256" key="2">
    <source>
        <dbReference type="ARBA" id="ARBA00023125"/>
    </source>
</evidence>
<name>Q0B0H5_SYNWW</name>
<keyword evidence="2 4" id="KW-0238">DNA-binding</keyword>
<sequence length="190" mass="22255">MKKGKRELILEAAVHVFSSKGYHNARMEEITAVAGIGKGTIYEYFPSKLQLFQDMLNKSLQVYYQNFNPEEMKQLPVEQRLRIIFETHIKFCRDNKELTRLVFWDSDVFDQELREWIYTQRQEKEERVVEIIEEGMARGELRELDPMLVKVLLTGSVAAMWAPITLDGWEIAPEVLARDVTDILMNGLKK</sequence>
<dbReference type="KEGG" id="swo:Swol_0177"/>
<evidence type="ECO:0000313" key="7">
    <source>
        <dbReference type="Proteomes" id="UP000001968"/>
    </source>
</evidence>
<evidence type="ECO:0000256" key="3">
    <source>
        <dbReference type="ARBA" id="ARBA00023163"/>
    </source>
</evidence>
<dbReference type="GO" id="GO:0045892">
    <property type="term" value="P:negative regulation of DNA-templated transcription"/>
    <property type="evidence" value="ECO:0007669"/>
    <property type="project" value="UniProtKB-ARBA"/>
</dbReference>
<organism evidence="6 7">
    <name type="scientific">Syntrophomonas wolfei subsp. wolfei (strain DSM 2245B / Goettingen)</name>
    <dbReference type="NCBI Taxonomy" id="335541"/>
    <lineage>
        <taxon>Bacteria</taxon>
        <taxon>Bacillati</taxon>
        <taxon>Bacillota</taxon>
        <taxon>Clostridia</taxon>
        <taxon>Eubacteriales</taxon>
        <taxon>Syntrophomonadaceae</taxon>
        <taxon>Syntrophomonas</taxon>
    </lineage>
</organism>
<dbReference type="eggNOG" id="COG1309">
    <property type="taxonomic scope" value="Bacteria"/>
</dbReference>